<feature type="compositionally biased region" description="Polar residues" evidence="10">
    <location>
        <begin position="1"/>
        <end position="14"/>
    </location>
</feature>
<dbReference type="PANTHER" id="PTHR43386:SF1">
    <property type="entry name" value="D,D-DIPEPTIDE TRANSPORT SYSTEM PERMEASE PROTEIN DDPC-RELATED"/>
    <property type="match status" value="1"/>
</dbReference>
<evidence type="ECO:0000313" key="12">
    <source>
        <dbReference type="EMBL" id="NTC29367.1"/>
    </source>
</evidence>
<dbReference type="GO" id="GO:0055085">
    <property type="term" value="P:transmembrane transport"/>
    <property type="evidence" value="ECO:0007669"/>
    <property type="project" value="InterPro"/>
</dbReference>
<feature type="transmembrane region" description="Helical" evidence="9">
    <location>
        <begin position="35"/>
        <end position="58"/>
    </location>
</feature>
<accession>A0AA44JA88</accession>
<protein>
    <submittedName>
        <fullName evidence="12">ABC transporter permease</fullName>
    </submittedName>
</protein>
<dbReference type="EMBL" id="JAAMAY010000024">
    <property type="protein sequence ID" value="NTC29367.1"/>
    <property type="molecule type" value="Genomic_DNA"/>
</dbReference>
<keyword evidence="3" id="KW-1003">Cell membrane</keyword>
<dbReference type="Gene3D" id="1.10.3720.10">
    <property type="entry name" value="MetI-like"/>
    <property type="match status" value="1"/>
</dbReference>
<dbReference type="GO" id="GO:0005886">
    <property type="term" value="C:plasma membrane"/>
    <property type="evidence" value="ECO:0007669"/>
    <property type="project" value="UniProtKB-SubCell"/>
</dbReference>
<dbReference type="RefSeq" id="WP_065658892.1">
    <property type="nucleotide sequence ID" value="NZ_CP123840.1"/>
</dbReference>
<evidence type="ECO:0000259" key="11">
    <source>
        <dbReference type="PROSITE" id="PS50928"/>
    </source>
</evidence>
<keyword evidence="7 9" id="KW-1133">Transmembrane helix</keyword>
<feature type="transmembrane region" description="Helical" evidence="9">
    <location>
        <begin position="218"/>
        <end position="240"/>
    </location>
</feature>
<gene>
    <name evidence="12" type="ORF">G6M46_14560</name>
</gene>
<evidence type="ECO:0000256" key="4">
    <source>
        <dbReference type="ARBA" id="ARBA00022692"/>
    </source>
</evidence>
<proteinExistence type="inferred from homology"/>
<dbReference type="InterPro" id="IPR035906">
    <property type="entry name" value="MetI-like_sf"/>
</dbReference>
<comment type="subcellular location">
    <subcellularLocation>
        <location evidence="1 9">Cell membrane</location>
        <topology evidence="1 9">Multi-pass membrane protein</topology>
    </subcellularLocation>
</comment>
<feature type="region of interest" description="Disordered" evidence="10">
    <location>
        <begin position="1"/>
        <end position="20"/>
    </location>
</feature>
<evidence type="ECO:0000256" key="3">
    <source>
        <dbReference type="ARBA" id="ARBA00022475"/>
    </source>
</evidence>
<evidence type="ECO:0000256" key="6">
    <source>
        <dbReference type="ARBA" id="ARBA00022927"/>
    </source>
</evidence>
<evidence type="ECO:0000313" key="13">
    <source>
        <dbReference type="Proteomes" id="UP000702952"/>
    </source>
</evidence>
<feature type="transmembrane region" description="Helical" evidence="9">
    <location>
        <begin position="140"/>
        <end position="158"/>
    </location>
</feature>
<evidence type="ECO:0000256" key="5">
    <source>
        <dbReference type="ARBA" id="ARBA00022856"/>
    </source>
</evidence>
<reference evidence="12" key="1">
    <citation type="journal article" date="2020" name="Science">
        <title>Unexpected conservation and global transmission of agrobacterial virulence plasmids.</title>
        <authorList>
            <person name="Weisberg A.J."/>
            <person name="Davis E.W. 2nd"/>
            <person name="Tabima J."/>
            <person name="Belcher M.S."/>
            <person name="Miller M."/>
            <person name="Kuo C.H."/>
            <person name="Loper J.E."/>
            <person name="Grunwald N.J."/>
            <person name="Putnam M.L."/>
            <person name="Chang J.H."/>
        </authorList>
    </citation>
    <scope>NUCLEOTIDE SEQUENCE</scope>
    <source>
        <strain evidence="12">17-1853-1a</strain>
    </source>
</reference>
<comment type="caution">
    <text evidence="12">The sequence shown here is derived from an EMBL/GenBank/DDBJ whole genome shotgun (WGS) entry which is preliminary data.</text>
</comment>
<feature type="transmembrane region" description="Helical" evidence="9">
    <location>
        <begin position="261"/>
        <end position="285"/>
    </location>
</feature>
<evidence type="ECO:0000256" key="2">
    <source>
        <dbReference type="ARBA" id="ARBA00022448"/>
    </source>
</evidence>
<evidence type="ECO:0000256" key="1">
    <source>
        <dbReference type="ARBA" id="ARBA00004651"/>
    </source>
</evidence>
<evidence type="ECO:0000256" key="9">
    <source>
        <dbReference type="RuleBase" id="RU363032"/>
    </source>
</evidence>
<dbReference type="PROSITE" id="PS50928">
    <property type="entry name" value="ABC_TM1"/>
    <property type="match status" value="1"/>
</dbReference>
<name>A0AA44JA88_AGRTU</name>
<feature type="domain" description="ABC transmembrane type-1" evidence="11">
    <location>
        <begin position="98"/>
        <end position="286"/>
    </location>
</feature>
<dbReference type="PANTHER" id="PTHR43386">
    <property type="entry name" value="OLIGOPEPTIDE TRANSPORT SYSTEM PERMEASE PROTEIN APPC"/>
    <property type="match status" value="1"/>
</dbReference>
<keyword evidence="5" id="KW-0571">Peptide transport</keyword>
<organism evidence="12 13">
    <name type="scientific">Agrobacterium tumefaciens</name>
    <dbReference type="NCBI Taxonomy" id="358"/>
    <lineage>
        <taxon>Bacteria</taxon>
        <taxon>Pseudomonadati</taxon>
        <taxon>Pseudomonadota</taxon>
        <taxon>Alphaproteobacteria</taxon>
        <taxon>Hyphomicrobiales</taxon>
        <taxon>Rhizobiaceae</taxon>
        <taxon>Rhizobium/Agrobacterium group</taxon>
        <taxon>Agrobacterium</taxon>
        <taxon>Agrobacterium tumefaciens complex</taxon>
    </lineage>
</organism>
<keyword evidence="8 9" id="KW-0472">Membrane</keyword>
<dbReference type="GO" id="GO:0015833">
    <property type="term" value="P:peptide transport"/>
    <property type="evidence" value="ECO:0007669"/>
    <property type="project" value="UniProtKB-KW"/>
</dbReference>
<dbReference type="InterPro" id="IPR050366">
    <property type="entry name" value="BP-dependent_transpt_permease"/>
</dbReference>
<comment type="similarity">
    <text evidence="9">Belongs to the binding-protein-dependent transport system permease family.</text>
</comment>
<dbReference type="AlphaFoldDB" id="A0AA44JA88"/>
<dbReference type="Pfam" id="PF00528">
    <property type="entry name" value="BPD_transp_1"/>
    <property type="match status" value="1"/>
</dbReference>
<dbReference type="InterPro" id="IPR000515">
    <property type="entry name" value="MetI-like"/>
</dbReference>
<dbReference type="GO" id="GO:0015031">
    <property type="term" value="P:protein transport"/>
    <property type="evidence" value="ECO:0007669"/>
    <property type="project" value="UniProtKB-KW"/>
</dbReference>
<dbReference type="SUPFAM" id="SSF161098">
    <property type="entry name" value="MetI-like"/>
    <property type="match status" value="1"/>
</dbReference>
<keyword evidence="6" id="KW-0653">Protein transport</keyword>
<dbReference type="CDD" id="cd06261">
    <property type="entry name" value="TM_PBP2"/>
    <property type="match status" value="1"/>
</dbReference>
<evidence type="ECO:0000256" key="8">
    <source>
        <dbReference type="ARBA" id="ARBA00023136"/>
    </source>
</evidence>
<feature type="transmembrane region" description="Helical" evidence="9">
    <location>
        <begin position="102"/>
        <end position="128"/>
    </location>
</feature>
<sequence>MSIENLTVSTEPNGSQARSSTAAARRSFRWRSLPISLRCGLLMLGVQAVIAAMAYVLYPADPFEMAGMPFLSPGKDPLFPLGTDILGRDIAAGVVHGTRVSLLVGLAATAIATFVGATVGLIAGYFGGWIDHALMRITELFQVIPHFLFAIVLISIMGSELSNIILAIGLTSWSMVARLVRAETLALRELDYVKLSIVMGGGHLRAIFRHILPNALPPVIVAASILAALAVLTEAGLAFFGMSDSNHVSWGGMIGASREAILSAPYMTLIPGAAVVFAVASLSLVGDGLSQLLREGRGS</sequence>
<keyword evidence="2 9" id="KW-0813">Transport</keyword>
<dbReference type="Proteomes" id="UP000702952">
    <property type="component" value="Unassembled WGS sequence"/>
</dbReference>
<keyword evidence="4 9" id="KW-0812">Transmembrane</keyword>
<evidence type="ECO:0000256" key="7">
    <source>
        <dbReference type="ARBA" id="ARBA00022989"/>
    </source>
</evidence>
<evidence type="ECO:0000256" key="10">
    <source>
        <dbReference type="SAM" id="MobiDB-lite"/>
    </source>
</evidence>